<protein>
    <submittedName>
        <fullName evidence="1">Uncharacterized protein</fullName>
    </submittedName>
</protein>
<evidence type="ECO:0000313" key="1">
    <source>
        <dbReference type="EMBL" id="BDI20544.1"/>
    </source>
</evidence>
<proteinExistence type="predicted"/>
<organism evidence="1 2">
    <name type="scientific">Nostoc cf. commune SO-36</name>
    <dbReference type="NCBI Taxonomy" id="449208"/>
    <lineage>
        <taxon>Bacteria</taxon>
        <taxon>Bacillati</taxon>
        <taxon>Cyanobacteriota</taxon>
        <taxon>Cyanophyceae</taxon>
        <taxon>Nostocales</taxon>
        <taxon>Nostocaceae</taxon>
        <taxon>Nostoc</taxon>
    </lineage>
</organism>
<reference evidence="1" key="1">
    <citation type="submission" date="2022-04" db="EMBL/GenBank/DDBJ databases">
        <title>Complete genome sequence of a cyanobacterium, Nostoc sp. SO-36, isolated in Antarctica.</title>
        <authorList>
            <person name="Kanesaki Y."/>
            <person name="Effendi D."/>
            <person name="Sakamoto T."/>
            <person name="Ohtani S."/>
            <person name="Awai K."/>
        </authorList>
    </citation>
    <scope>NUCLEOTIDE SEQUENCE</scope>
    <source>
        <strain evidence="1">SO-36</strain>
        <plasmid evidence="1">pANSO36A</plasmid>
    </source>
</reference>
<dbReference type="EMBL" id="AP025733">
    <property type="protein sequence ID" value="BDI20544.1"/>
    <property type="molecule type" value="Genomic_DNA"/>
</dbReference>
<dbReference type="RefSeq" id="WP_251960712.1">
    <property type="nucleotide sequence ID" value="NZ_AP025733.1"/>
</dbReference>
<geneLocation type="plasmid" evidence="1 2">
    <name>pANSO36A</name>
</geneLocation>
<gene>
    <name evidence="1" type="ORF">ANSO36C_63460</name>
</gene>
<keyword evidence="1" id="KW-0614">Plasmid</keyword>
<dbReference type="Proteomes" id="UP001055453">
    <property type="component" value="Plasmid pANSO36A"/>
</dbReference>
<evidence type="ECO:0000313" key="2">
    <source>
        <dbReference type="Proteomes" id="UP001055453"/>
    </source>
</evidence>
<accession>A0ABM7ZB76</accession>
<keyword evidence="2" id="KW-1185">Reference proteome</keyword>
<sequence length="404" mass="44582">MKSSKRSPKITFDMVRYLILFGLLGGLFIHSFWKYGIMNQVIGFLLPKASAQIPFVSSNNGLIPDWSKMKFQDMIVSESGNVTYPSLRGNQIRTWQAGQSIGDFMELGDFEDANLNIEKLTLRAISQALAIDLDGLKLDDFGVIKTQTLSDLVKAIPELANQSARNVAPIADFFRQMGISTNQRIGNAANYYNLDNIPLGSEIDLSKYKLTSIPGIENSSFDEFANWQDTLISDIPGLKDLSWNNFPTVPEPDLSFVGQVDLPLGDIEANRIRSISGSYQEGFNVPCNQNNCVHFEASGLGQTTGTQWISGKVQKVKGGYGILAVANGGLEPTGRHPFGKSFKQVVWDIDESSGSVNTAMFFRFCKNIPFVGRTCTPYFIGPVPFITYHEKDPIIFGSPSTVPN</sequence>
<name>A0ABM7ZB76_NOSCO</name>